<accession>A0A0R1QVR1</accession>
<dbReference type="PATRIC" id="fig|1423769.4.peg.798"/>
<dbReference type="Proteomes" id="UP000051790">
    <property type="component" value="Unassembled WGS sequence"/>
</dbReference>
<keyword evidence="3" id="KW-1185">Reference proteome</keyword>
<dbReference type="EMBL" id="AZEU01000131">
    <property type="protein sequence ID" value="KRL45272.1"/>
    <property type="molecule type" value="Genomic_DNA"/>
</dbReference>
<feature type="transmembrane region" description="Helical" evidence="1">
    <location>
        <begin position="6"/>
        <end position="29"/>
    </location>
</feature>
<dbReference type="AlphaFoldDB" id="A0A0R1QVR1"/>
<name>A0A0R1QVR1_9LACO</name>
<organism evidence="2 3">
    <name type="scientific">Lacticaseibacillus manihotivorans DSM 13343 = JCM 12514</name>
    <dbReference type="NCBI Taxonomy" id="1423769"/>
    <lineage>
        <taxon>Bacteria</taxon>
        <taxon>Bacillati</taxon>
        <taxon>Bacillota</taxon>
        <taxon>Bacilli</taxon>
        <taxon>Lactobacillales</taxon>
        <taxon>Lactobacillaceae</taxon>
        <taxon>Lacticaseibacillus</taxon>
    </lineage>
</organism>
<proteinExistence type="predicted"/>
<evidence type="ECO:0000256" key="1">
    <source>
        <dbReference type="SAM" id="Phobius"/>
    </source>
</evidence>
<evidence type="ECO:0000313" key="3">
    <source>
        <dbReference type="Proteomes" id="UP000051790"/>
    </source>
</evidence>
<feature type="transmembrane region" description="Helical" evidence="1">
    <location>
        <begin position="72"/>
        <end position="91"/>
    </location>
</feature>
<keyword evidence="1" id="KW-0472">Membrane</keyword>
<dbReference type="RefSeq" id="WP_054715820.1">
    <property type="nucleotide sequence ID" value="NZ_AZEU01000131.1"/>
</dbReference>
<keyword evidence="1" id="KW-1133">Transmembrane helix</keyword>
<sequence>MTELTPWLFLMASLLTVVQLGFTIIGVWLPRKIWLTASYFVCQTLLTFVQALFVGGTGILRDWNVMTAYDNWFFVTATFSGFLWLTGMLMLSRRTPQK</sequence>
<keyword evidence="1" id="KW-0812">Transmembrane</keyword>
<gene>
    <name evidence="2" type="ORF">FD01_GL000748</name>
</gene>
<feature type="transmembrane region" description="Helical" evidence="1">
    <location>
        <begin position="36"/>
        <end position="60"/>
    </location>
</feature>
<dbReference type="OrthoDB" id="9902315at2"/>
<evidence type="ECO:0000313" key="2">
    <source>
        <dbReference type="EMBL" id="KRL45272.1"/>
    </source>
</evidence>
<protein>
    <submittedName>
        <fullName evidence="2">Uncharacterized protein</fullName>
    </submittedName>
</protein>
<comment type="caution">
    <text evidence="2">The sequence shown here is derived from an EMBL/GenBank/DDBJ whole genome shotgun (WGS) entry which is preliminary data.</text>
</comment>
<reference evidence="2 3" key="1">
    <citation type="journal article" date="2015" name="Genome Announc.">
        <title>Expanding the biotechnology potential of lactobacilli through comparative genomics of 213 strains and associated genera.</title>
        <authorList>
            <person name="Sun Z."/>
            <person name="Harris H.M."/>
            <person name="McCann A."/>
            <person name="Guo C."/>
            <person name="Argimon S."/>
            <person name="Zhang W."/>
            <person name="Yang X."/>
            <person name="Jeffery I.B."/>
            <person name="Cooney J.C."/>
            <person name="Kagawa T.F."/>
            <person name="Liu W."/>
            <person name="Song Y."/>
            <person name="Salvetti E."/>
            <person name="Wrobel A."/>
            <person name="Rasinkangas P."/>
            <person name="Parkhill J."/>
            <person name="Rea M.C."/>
            <person name="O'Sullivan O."/>
            <person name="Ritari J."/>
            <person name="Douillard F.P."/>
            <person name="Paul Ross R."/>
            <person name="Yang R."/>
            <person name="Briner A.E."/>
            <person name="Felis G.E."/>
            <person name="de Vos W.M."/>
            <person name="Barrangou R."/>
            <person name="Klaenhammer T.R."/>
            <person name="Caufield P.W."/>
            <person name="Cui Y."/>
            <person name="Zhang H."/>
            <person name="O'Toole P.W."/>
        </authorList>
    </citation>
    <scope>NUCLEOTIDE SEQUENCE [LARGE SCALE GENOMIC DNA]</scope>
    <source>
        <strain evidence="2 3">DSM 13343</strain>
    </source>
</reference>